<reference evidence="4 5" key="1">
    <citation type="submission" date="2018-03" db="EMBL/GenBank/DDBJ databases">
        <title>Genomic Encyclopedia of Type Strains, Phase III (KMG-III): the genomes of soil and plant-associated and newly described type strains.</title>
        <authorList>
            <person name="Whitman W."/>
        </authorList>
    </citation>
    <scope>NUCLEOTIDE SEQUENCE [LARGE SCALE GENOMIC DNA]</scope>
    <source>
        <strain evidence="4 5">CGMCC 1.12700</strain>
    </source>
</reference>
<dbReference type="InterPro" id="IPR016181">
    <property type="entry name" value="Acyl_CoA_acyltransferase"/>
</dbReference>
<dbReference type="CDD" id="cd04301">
    <property type="entry name" value="NAT_SF"/>
    <property type="match status" value="1"/>
</dbReference>
<comment type="caution">
    <text evidence="4">The sequence shown here is derived from an EMBL/GenBank/DDBJ whole genome shotgun (WGS) entry which is preliminary data.</text>
</comment>
<dbReference type="PROSITE" id="PS51186">
    <property type="entry name" value="GNAT"/>
    <property type="match status" value="1"/>
</dbReference>
<name>A0A2P8D7G8_9BACT</name>
<keyword evidence="2" id="KW-0012">Acyltransferase</keyword>
<dbReference type="EMBL" id="PYGD01000002">
    <property type="protein sequence ID" value="PSK93158.1"/>
    <property type="molecule type" value="Genomic_DNA"/>
</dbReference>
<protein>
    <submittedName>
        <fullName evidence="4">Acetyltransferase (GNAT) family protein</fullName>
    </submittedName>
</protein>
<keyword evidence="1 4" id="KW-0808">Transferase</keyword>
<evidence type="ECO:0000256" key="1">
    <source>
        <dbReference type="ARBA" id="ARBA00022679"/>
    </source>
</evidence>
<dbReference type="RefSeq" id="WP_106522182.1">
    <property type="nucleotide sequence ID" value="NZ_PYGD01000002.1"/>
</dbReference>
<keyword evidence="5" id="KW-1185">Reference proteome</keyword>
<organism evidence="4 5">
    <name type="scientific">Taibaiella chishuiensis</name>
    <dbReference type="NCBI Taxonomy" id="1434707"/>
    <lineage>
        <taxon>Bacteria</taxon>
        <taxon>Pseudomonadati</taxon>
        <taxon>Bacteroidota</taxon>
        <taxon>Chitinophagia</taxon>
        <taxon>Chitinophagales</taxon>
        <taxon>Chitinophagaceae</taxon>
        <taxon>Taibaiella</taxon>
    </lineage>
</organism>
<dbReference type="AlphaFoldDB" id="A0A2P8D7G8"/>
<dbReference type="InterPro" id="IPR050680">
    <property type="entry name" value="YpeA/RimI_acetyltransf"/>
</dbReference>
<sequence>MLSIKVHSPQNPPTNAEIEEAISFLFTQLDEFGDPASDIRKAVQYALRSHSNTPGGLVILSRNDAELTGVVVTNKTGMQGYIPDNILVYIATHKAYRGQGIGRQLMTEAIGASEGDMALHVESNNPALRLYESLGFTNKYLEMRLKK</sequence>
<dbReference type="GO" id="GO:0016747">
    <property type="term" value="F:acyltransferase activity, transferring groups other than amino-acyl groups"/>
    <property type="evidence" value="ECO:0007669"/>
    <property type="project" value="InterPro"/>
</dbReference>
<accession>A0A2P8D7G8</accession>
<dbReference type="SUPFAM" id="SSF55729">
    <property type="entry name" value="Acyl-CoA N-acyltransferases (Nat)"/>
    <property type="match status" value="1"/>
</dbReference>
<dbReference type="Gene3D" id="3.40.630.30">
    <property type="match status" value="1"/>
</dbReference>
<evidence type="ECO:0000313" key="4">
    <source>
        <dbReference type="EMBL" id="PSK93158.1"/>
    </source>
</evidence>
<feature type="domain" description="N-acetyltransferase" evidence="3">
    <location>
        <begin position="16"/>
        <end position="147"/>
    </location>
</feature>
<dbReference type="OrthoDB" id="7585366at2"/>
<evidence type="ECO:0000313" key="5">
    <source>
        <dbReference type="Proteomes" id="UP000240572"/>
    </source>
</evidence>
<proteinExistence type="predicted"/>
<dbReference type="InterPro" id="IPR000182">
    <property type="entry name" value="GNAT_dom"/>
</dbReference>
<evidence type="ECO:0000259" key="3">
    <source>
        <dbReference type="PROSITE" id="PS51186"/>
    </source>
</evidence>
<evidence type="ECO:0000256" key="2">
    <source>
        <dbReference type="ARBA" id="ARBA00023315"/>
    </source>
</evidence>
<gene>
    <name evidence="4" type="ORF">B0I18_102128</name>
</gene>
<dbReference type="PANTHER" id="PTHR43420">
    <property type="entry name" value="ACETYLTRANSFERASE"/>
    <property type="match status" value="1"/>
</dbReference>
<dbReference type="Proteomes" id="UP000240572">
    <property type="component" value="Unassembled WGS sequence"/>
</dbReference>
<dbReference type="Pfam" id="PF13508">
    <property type="entry name" value="Acetyltransf_7"/>
    <property type="match status" value="1"/>
</dbReference>